<name>A0A914QYG8_9BILA</name>
<dbReference type="GO" id="GO:0016020">
    <property type="term" value="C:membrane"/>
    <property type="evidence" value="ECO:0007669"/>
    <property type="project" value="TreeGrafter"/>
</dbReference>
<evidence type="ECO:0000313" key="4">
    <source>
        <dbReference type="Proteomes" id="UP000887578"/>
    </source>
</evidence>
<evidence type="ECO:0000256" key="1">
    <source>
        <dbReference type="ARBA" id="ARBA00022737"/>
    </source>
</evidence>
<dbReference type="PANTHER" id="PTHR45831">
    <property type="entry name" value="LD24721P"/>
    <property type="match status" value="1"/>
</dbReference>
<evidence type="ECO:0000313" key="5">
    <source>
        <dbReference type="WBParaSite" id="PDA_v2.g9372.t1"/>
    </source>
</evidence>
<dbReference type="SMART" id="SM00028">
    <property type="entry name" value="TPR"/>
    <property type="match status" value="3"/>
</dbReference>
<dbReference type="InterPro" id="IPR047150">
    <property type="entry name" value="SGT"/>
</dbReference>
<keyword evidence="4" id="KW-1185">Reference proteome</keyword>
<dbReference type="Proteomes" id="UP000887578">
    <property type="component" value="Unplaced"/>
</dbReference>
<protein>
    <submittedName>
        <fullName evidence="5">Uncharacterized protein</fullName>
    </submittedName>
</protein>
<dbReference type="GO" id="GO:0006620">
    <property type="term" value="P:post-translational protein targeting to endoplasmic reticulum membrane"/>
    <property type="evidence" value="ECO:0007669"/>
    <property type="project" value="TreeGrafter"/>
</dbReference>
<organism evidence="4 5">
    <name type="scientific">Panagrolaimus davidi</name>
    <dbReference type="NCBI Taxonomy" id="227884"/>
    <lineage>
        <taxon>Eukaryota</taxon>
        <taxon>Metazoa</taxon>
        <taxon>Ecdysozoa</taxon>
        <taxon>Nematoda</taxon>
        <taxon>Chromadorea</taxon>
        <taxon>Rhabditida</taxon>
        <taxon>Tylenchina</taxon>
        <taxon>Panagrolaimomorpha</taxon>
        <taxon>Panagrolaimoidea</taxon>
        <taxon>Panagrolaimidae</taxon>
        <taxon>Panagrolaimus</taxon>
    </lineage>
</organism>
<dbReference type="WBParaSite" id="PDA_v2.g9372.t1">
    <property type="protein sequence ID" value="PDA_v2.g9372.t1"/>
    <property type="gene ID" value="PDA_v2.g9372"/>
</dbReference>
<dbReference type="InterPro" id="IPR019734">
    <property type="entry name" value="TPR_rpt"/>
</dbReference>
<dbReference type="GO" id="GO:0072380">
    <property type="term" value="C:TRC complex"/>
    <property type="evidence" value="ECO:0007669"/>
    <property type="project" value="TreeGrafter"/>
</dbReference>
<dbReference type="InterPro" id="IPR006597">
    <property type="entry name" value="Sel1-like"/>
</dbReference>
<accession>A0A914QYG8</accession>
<dbReference type="PANTHER" id="PTHR45831:SF5">
    <property type="entry name" value="STI1 DOMAIN-CONTAINING PROTEIN"/>
    <property type="match status" value="1"/>
</dbReference>
<dbReference type="SMART" id="SM00671">
    <property type="entry name" value="SEL1"/>
    <property type="match status" value="2"/>
</dbReference>
<evidence type="ECO:0000256" key="2">
    <source>
        <dbReference type="ARBA" id="ARBA00022803"/>
    </source>
</evidence>
<evidence type="ECO:0000256" key="3">
    <source>
        <dbReference type="PROSITE-ProRule" id="PRU00339"/>
    </source>
</evidence>
<dbReference type="GO" id="GO:0060090">
    <property type="term" value="F:molecular adaptor activity"/>
    <property type="evidence" value="ECO:0007669"/>
    <property type="project" value="TreeGrafter"/>
</dbReference>
<dbReference type="AlphaFoldDB" id="A0A914QYG8"/>
<feature type="repeat" description="TPR" evidence="3">
    <location>
        <begin position="249"/>
        <end position="282"/>
    </location>
</feature>
<dbReference type="SUPFAM" id="SSF48452">
    <property type="entry name" value="TPR-like"/>
    <property type="match status" value="1"/>
</dbReference>
<keyword evidence="1" id="KW-0677">Repeat</keyword>
<proteinExistence type="predicted"/>
<sequence length="418" mass="48107">MATKRCNSLANLSADFDESSRNSSSFFDKNDKTLPTIPSQYLNSYEEKNQKQFKEENGSNKSSNTLSLHIAVYENNTETINFDSNLPTHETSGKNKRGFVKTWKDIRQHFGCGSTQVCLIKASNQIQRKHFQTLFEIPRQQKEDEATEPEIMQFKASQKFLHPNQQTSSTKSEFEKLKEKANKLFQEEKFNEAIKCYTEILQLSNLSHENQAVIYSNRSASNLMLGSKTFLEMAKMDAQKAIEFLPTWWKGYFRLARVHVVKEEWHKAEEMLNQALALNPESKAVRDEISFVRSKIFINTNKEYINPMKTEEEAINDVCSQFGISKEEYRGFEKFAESLSVTNDVIKGHQYQEGVNVPQDYKKAAECYQKAANQGDPEAMYHLGKLYQDGHGVKRDYDEALKWILKAANSKPRGTVVS</sequence>
<dbReference type="InterPro" id="IPR011990">
    <property type="entry name" value="TPR-like_helical_dom_sf"/>
</dbReference>
<dbReference type="Pfam" id="PF08238">
    <property type="entry name" value="Sel1"/>
    <property type="match status" value="2"/>
</dbReference>
<reference evidence="5" key="1">
    <citation type="submission" date="2022-11" db="UniProtKB">
        <authorList>
            <consortium name="WormBaseParasite"/>
        </authorList>
    </citation>
    <scope>IDENTIFICATION</scope>
</reference>
<dbReference type="Gene3D" id="1.25.40.10">
    <property type="entry name" value="Tetratricopeptide repeat domain"/>
    <property type="match status" value="2"/>
</dbReference>
<dbReference type="PROSITE" id="PS50005">
    <property type="entry name" value="TPR"/>
    <property type="match status" value="1"/>
</dbReference>
<keyword evidence="2 3" id="KW-0802">TPR repeat</keyword>